<dbReference type="Proteomes" id="UP000425960">
    <property type="component" value="Chromosome"/>
</dbReference>
<dbReference type="InterPro" id="IPR019480">
    <property type="entry name" value="Dihydroorotate_DH_Fe-S-bd"/>
</dbReference>
<gene>
    <name evidence="3" type="ORF">DSCO28_49380</name>
</gene>
<dbReference type="GO" id="GO:0016491">
    <property type="term" value="F:oxidoreductase activity"/>
    <property type="evidence" value="ECO:0007669"/>
    <property type="project" value="InterPro"/>
</dbReference>
<reference evidence="3 4" key="1">
    <citation type="submission" date="2019-11" db="EMBL/GenBank/DDBJ databases">
        <title>Comparative genomics of hydrocarbon-degrading Desulfosarcina strains.</title>
        <authorList>
            <person name="Watanabe M."/>
            <person name="Kojima H."/>
            <person name="Fukui M."/>
        </authorList>
    </citation>
    <scope>NUCLEOTIDE SEQUENCE [LARGE SCALE GENOMIC DNA]</scope>
    <source>
        <strain evidence="3 4">28bB2T</strain>
    </source>
</reference>
<feature type="binding site" evidence="1">
    <location>
        <position position="225"/>
    </location>
    <ligand>
        <name>[2Fe-2S] cluster</name>
        <dbReference type="ChEBI" id="CHEBI:190135"/>
    </ligand>
</feature>
<dbReference type="SUPFAM" id="SSF52343">
    <property type="entry name" value="Ferredoxin reductase-like, C-terminal NADP-linked domain"/>
    <property type="match status" value="1"/>
</dbReference>
<sequence length="278" mass="29936">MFKIVKREEMAEGTVILNEIEAPLIANKAKPGQFVILKANEDGERIPLTMADTNVEKGTITIIYMVVGKSTALFKTLQVGDGFQDVIGPLGKPTHLEKLGKVVCVGGGTGVAVLHPITRALKEIGNDVTCIIGARTKDLLILESQMKAASNELKVCTDDGSYGHHGFVTDVLKEALEGGDVKLVVAIGPVPMMKAVANLTRSYDVKTLVSLNPIMIDGTGMCGGCRVTVGGKTKFACVDGPEFDGHQVNFDELMMRLQAYCEEEKHCYEDFCTLQDAT</sequence>
<dbReference type="Gene3D" id="3.40.50.80">
    <property type="entry name" value="Nucleotide-binding domain of ferredoxin-NADP reductase (FNR) module"/>
    <property type="match status" value="1"/>
</dbReference>
<accession>A0A5K7ZVU8</accession>
<feature type="domain" description="FAD-binding FR-type" evidence="2">
    <location>
        <begin position="1"/>
        <end position="96"/>
    </location>
</feature>
<name>A0A5K7ZVU8_9BACT</name>
<dbReference type="InterPro" id="IPR012165">
    <property type="entry name" value="Cyt_c3_hydrogenase_gsu"/>
</dbReference>
<dbReference type="InterPro" id="IPR017927">
    <property type="entry name" value="FAD-bd_FR_type"/>
</dbReference>
<dbReference type="Gene3D" id="2.40.30.10">
    <property type="entry name" value="Translation factors"/>
    <property type="match status" value="1"/>
</dbReference>
<keyword evidence="1" id="KW-0411">Iron-sulfur</keyword>
<proteinExistence type="predicted"/>
<evidence type="ECO:0000313" key="3">
    <source>
        <dbReference type="EMBL" id="BBO84372.1"/>
    </source>
</evidence>
<feature type="binding site" evidence="1">
    <location>
        <position position="222"/>
    </location>
    <ligand>
        <name>[2Fe-2S] cluster</name>
        <dbReference type="ChEBI" id="CHEBI:190135"/>
    </ligand>
</feature>
<protein>
    <submittedName>
        <fullName evidence="3">Ferredoxin-NADP+ reductase subunit alpha</fullName>
    </submittedName>
</protein>
<dbReference type="EMBL" id="AP021876">
    <property type="protein sequence ID" value="BBO84372.1"/>
    <property type="molecule type" value="Genomic_DNA"/>
</dbReference>
<evidence type="ECO:0000256" key="1">
    <source>
        <dbReference type="PIRSR" id="PIRSR006816-2"/>
    </source>
</evidence>
<dbReference type="GO" id="GO:0046872">
    <property type="term" value="F:metal ion binding"/>
    <property type="evidence" value="ECO:0007669"/>
    <property type="project" value="UniProtKB-KW"/>
</dbReference>
<dbReference type="InterPro" id="IPR050353">
    <property type="entry name" value="PyrK_electron_transfer"/>
</dbReference>
<dbReference type="Pfam" id="PF10418">
    <property type="entry name" value="DHODB_Fe-S_bind"/>
    <property type="match status" value="1"/>
</dbReference>
<dbReference type="CDD" id="cd06219">
    <property type="entry name" value="DHOD_e_trans_like1"/>
    <property type="match status" value="1"/>
</dbReference>
<organism evidence="3 4">
    <name type="scientific">Desulfosarcina ovata subsp. sediminis</name>
    <dbReference type="NCBI Taxonomy" id="885957"/>
    <lineage>
        <taxon>Bacteria</taxon>
        <taxon>Pseudomonadati</taxon>
        <taxon>Thermodesulfobacteriota</taxon>
        <taxon>Desulfobacteria</taxon>
        <taxon>Desulfobacterales</taxon>
        <taxon>Desulfosarcinaceae</taxon>
        <taxon>Desulfosarcina</taxon>
    </lineage>
</organism>
<dbReference type="GO" id="GO:0051537">
    <property type="term" value="F:2 iron, 2 sulfur cluster binding"/>
    <property type="evidence" value="ECO:0007669"/>
    <property type="project" value="UniProtKB-KW"/>
</dbReference>
<dbReference type="SUPFAM" id="SSF63380">
    <property type="entry name" value="Riboflavin synthase domain-like"/>
    <property type="match status" value="1"/>
</dbReference>
<keyword evidence="1" id="KW-0479">Metal-binding</keyword>
<feature type="binding site" evidence="1">
    <location>
        <position position="237"/>
    </location>
    <ligand>
        <name>[2Fe-2S] cluster</name>
        <dbReference type="ChEBI" id="CHEBI:190135"/>
    </ligand>
</feature>
<dbReference type="NCBIfam" id="NF004862">
    <property type="entry name" value="PRK06222.1"/>
    <property type="match status" value="1"/>
</dbReference>
<dbReference type="InterPro" id="IPR001433">
    <property type="entry name" value="OxRdtase_FAD/NAD-bd"/>
</dbReference>
<keyword evidence="1" id="KW-0001">2Fe-2S</keyword>
<dbReference type="GO" id="GO:0050660">
    <property type="term" value="F:flavin adenine dinucleotide binding"/>
    <property type="evidence" value="ECO:0007669"/>
    <property type="project" value="InterPro"/>
</dbReference>
<dbReference type="AlphaFoldDB" id="A0A5K7ZVU8"/>
<dbReference type="RefSeq" id="WP_155324311.1">
    <property type="nucleotide sequence ID" value="NZ_AP021876.1"/>
</dbReference>
<dbReference type="PANTHER" id="PTHR43513:SF3">
    <property type="entry name" value="DIHYDROOROTATE DEHYDROGENASE B (NAD(+)), ELECTRON TRANSFER SUBUNIT-RELATED"/>
    <property type="match status" value="1"/>
</dbReference>
<dbReference type="Pfam" id="PF00175">
    <property type="entry name" value="NAD_binding_1"/>
    <property type="match status" value="1"/>
</dbReference>
<evidence type="ECO:0000259" key="2">
    <source>
        <dbReference type="PROSITE" id="PS51384"/>
    </source>
</evidence>
<keyword evidence="1" id="KW-0408">Iron</keyword>
<dbReference type="KEGG" id="dov:DSCO28_49380"/>
<dbReference type="InterPro" id="IPR017938">
    <property type="entry name" value="Riboflavin_synthase-like_b-brl"/>
</dbReference>
<evidence type="ECO:0000313" key="4">
    <source>
        <dbReference type="Proteomes" id="UP000425960"/>
    </source>
</evidence>
<dbReference type="PROSITE" id="PS51384">
    <property type="entry name" value="FAD_FR"/>
    <property type="match status" value="1"/>
</dbReference>
<dbReference type="PANTHER" id="PTHR43513">
    <property type="entry name" value="DIHYDROOROTATE DEHYDROGENASE B (NAD(+)), ELECTRON TRANSFER SUBUNIT"/>
    <property type="match status" value="1"/>
</dbReference>
<dbReference type="GO" id="GO:0006221">
    <property type="term" value="P:pyrimidine nucleotide biosynthetic process"/>
    <property type="evidence" value="ECO:0007669"/>
    <property type="project" value="InterPro"/>
</dbReference>
<comment type="cofactor">
    <cofactor evidence="1">
        <name>[2Fe-2S] cluster</name>
        <dbReference type="ChEBI" id="CHEBI:190135"/>
    </cofactor>
    <text evidence="1">Binds 1 [2Fe-2S] cluster per subunit.</text>
</comment>
<dbReference type="InterPro" id="IPR039261">
    <property type="entry name" value="FNR_nucleotide-bd"/>
</dbReference>
<dbReference type="PIRSF" id="PIRSF006816">
    <property type="entry name" value="Cyc3_hyd_g"/>
    <property type="match status" value="1"/>
</dbReference>